<keyword evidence="1" id="KW-0472">Membrane</keyword>
<dbReference type="Proteomes" id="UP000682416">
    <property type="component" value="Chromosome"/>
</dbReference>
<evidence type="ECO:0000313" key="2">
    <source>
        <dbReference type="EMBL" id="QVJ00342.1"/>
    </source>
</evidence>
<dbReference type="EMBL" id="CP074402">
    <property type="protein sequence ID" value="QVJ00342.1"/>
    <property type="molecule type" value="Genomic_DNA"/>
</dbReference>
<evidence type="ECO:0000313" key="3">
    <source>
        <dbReference type="Proteomes" id="UP000682416"/>
    </source>
</evidence>
<name>A0A975L800_9ACTN</name>
<dbReference type="AlphaFoldDB" id="A0A975L800"/>
<organism evidence="2 3">
    <name type="scientific">Nocardiopsis eucommiae</name>
    <dbReference type="NCBI Taxonomy" id="2831970"/>
    <lineage>
        <taxon>Bacteria</taxon>
        <taxon>Bacillati</taxon>
        <taxon>Actinomycetota</taxon>
        <taxon>Actinomycetes</taxon>
        <taxon>Streptosporangiales</taxon>
        <taxon>Nocardiopsidaceae</taxon>
        <taxon>Nocardiopsis</taxon>
    </lineage>
</organism>
<protein>
    <submittedName>
        <fullName evidence="2">Uncharacterized protein</fullName>
    </submittedName>
</protein>
<evidence type="ECO:0000256" key="1">
    <source>
        <dbReference type="SAM" id="Phobius"/>
    </source>
</evidence>
<dbReference type="KEGG" id="nec:KGD82_16405"/>
<sequence length="67" mass="7824">MSRRENAQFYLTAATCWFGFFAAISLLSGNWMYFVFGVLCAFVVYPLMLLVGFGTYRFFGWVLRVNR</sequence>
<keyword evidence="3" id="KW-1185">Reference proteome</keyword>
<feature type="transmembrane region" description="Helical" evidence="1">
    <location>
        <begin position="33"/>
        <end position="59"/>
    </location>
</feature>
<keyword evidence="1" id="KW-1133">Transmembrane helix</keyword>
<gene>
    <name evidence="2" type="ORF">KGD82_16405</name>
</gene>
<proteinExistence type="predicted"/>
<reference evidence="2" key="1">
    <citation type="submission" date="2021-05" db="EMBL/GenBank/DDBJ databases">
        <authorList>
            <person name="Kaiqin L."/>
            <person name="Jian G."/>
        </authorList>
    </citation>
    <scope>NUCLEOTIDE SEQUENCE</scope>
    <source>
        <strain evidence="2">HDS5</strain>
    </source>
</reference>
<feature type="transmembrane region" description="Helical" evidence="1">
    <location>
        <begin position="7"/>
        <end position="27"/>
    </location>
</feature>
<keyword evidence="1" id="KW-0812">Transmembrane</keyword>
<accession>A0A975L800</accession>